<organism evidence="9 10">
    <name type="scientific">Araneus ventricosus</name>
    <name type="common">Orbweaver spider</name>
    <name type="synonym">Epeira ventricosa</name>
    <dbReference type="NCBI Taxonomy" id="182803"/>
    <lineage>
        <taxon>Eukaryota</taxon>
        <taxon>Metazoa</taxon>
        <taxon>Ecdysozoa</taxon>
        <taxon>Arthropoda</taxon>
        <taxon>Chelicerata</taxon>
        <taxon>Arachnida</taxon>
        <taxon>Araneae</taxon>
        <taxon>Araneomorphae</taxon>
        <taxon>Entelegynae</taxon>
        <taxon>Araneoidea</taxon>
        <taxon>Araneidae</taxon>
        <taxon>Araneus</taxon>
    </lineage>
</organism>
<dbReference type="Gene3D" id="1.20.1250.20">
    <property type="entry name" value="MFS general substrate transporter like domains"/>
    <property type="match status" value="2"/>
</dbReference>
<keyword evidence="4" id="KW-0813">Transport</keyword>
<dbReference type="OrthoDB" id="8904098at2759"/>
<evidence type="ECO:0000256" key="3">
    <source>
        <dbReference type="ARBA" id="ARBA00022692"/>
    </source>
</evidence>
<dbReference type="AlphaFoldDB" id="A0A4Y2ULJ0"/>
<dbReference type="EMBL" id="BGPR01037031">
    <property type="protein sequence ID" value="GBO12516.1"/>
    <property type="molecule type" value="Genomic_DNA"/>
</dbReference>
<keyword evidence="5 8" id="KW-1133">Transmembrane helix</keyword>
<name>A0A4Y2ULJ0_ARAVE</name>
<feature type="transmembrane region" description="Helical" evidence="8">
    <location>
        <begin position="379"/>
        <end position="401"/>
    </location>
</feature>
<feature type="transmembrane region" description="Helical" evidence="8">
    <location>
        <begin position="219"/>
        <end position="239"/>
    </location>
</feature>
<feature type="transmembrane region" description="Helical" evidence="8">
    <location>
        <begin position="646"/>
        <end position="669"/>
    </location>
</feature>
<feature type="transmembrane region" description="Helical" evidence="8">
    <location>
        <begin position="614"/>
        <end position="634"/>
    </location>
</feature>
<feature type="transmembrane region" description="Helical" evidence="8">
    <location>
        <begin position="298"/>
        <end position="325"/>
    </location>
</feature>
<evidence type="ECO:0000256" key="7">
    <source>
        <dbReference type="SAM" id="MobiDB-lite"/>
    </source>
</evidence>
<dbReference type="InterPro" id="IPR000109">
    <property type="entry name" value="POT_fam"/>
</dbReference>
<keyword evidence="6 8" id="KW-0472">Membrane</keyword>
<gene>
    <name evidence="9" type="primary">Slc15a1_1</name>
    <name evidence="9" type="ORF">AVEN_97957_1</name>
</gene>
<keyword evidence="3 8" id="KW-0812">Transmembrane</keyword>
<evidence type="ECO:0000256" key="1">
    <source>
        <dbReference type="ARBA" id="ARBA00004141"/>
    </source>
</evidence>
<feature type="transmembrane region" description="Helical" evidence="8">
    <location>
        <begin position="88"/>
        <end position="107"/>
    </location>
</feature>
<comment type="subcellular location">
    <subcellularLocation>
        <location evidence="1">Membrane</location>
        <topology evidence="1">Multi-pass membrane protein</topology>
    </subcellularLocation>
</comment>
<dbReference type="InterPro" id="IPR036259">
    <property type="entry name" value="MFS_trans_sf"/>
</dbReference>
<feature type="transmembrane region" description="Helical" evidence="8">
    <location>
        <begin position="58"/>
        <end position="76"/>
    </location>
</feature>
<dbReference type="PANTHER" id="PTHR11654">
    <property type="entry name" value="OLIGOPEPTIDE TRANSPORTER-RELATED"/>
    <property type="match status" value="1"/>
</dbReference>
<accession>A0A4Y2ULJ0</accession>
<dbReference type="GO" id="GO:0015833">
    <property type="term" value="P:peptide transport"/>
    <property type="evidence" value="ECO:0007669"/>
    <property type="project" value="UniProtKB-KW"/>
</dbReference>
<feature type="transmembrane region" description="Helical" evidence="8">
    <location>
        <begin position="113"/>
        <end position="132"/>
    </location>
</feature>
<dbReference type="SUPFAM" id="SSF103473">
    <property type="entry name" value="MFS general substrate transporter"/>
    <property type="match status" value="1"/>
</dbReference>
<feature type="transmembrane region" description="Helical" evidence="8">
    <location>
        <begin position="245"/>
        <end position="267"/>
    </location>
</feature>
<dbReference type="Proteomes" id="UP000499080">
    <property type="component" value="Unassembled WGS sequence"/>
</dbReference>
<feature type="transmembrane region" description="Helical" evidence="8">
    <location>
        <begin position="345"/>
        <end position="367"/>
    </location>
</feature>
<keyword evidence="10" id="KW-1185">Reference proteome</keyword>
<feature type="compositionally biased region" description="Polar residues" evidence="7">
    <location>
        <begin position="1"/>
        <end position="18"/>
    </location>
</feature>
<dbReference type="GO" id="GO:0022857">
    <property type="term" value="F:transmembrane transporter activity"/>
    <property type="evidence" value="ECO:0007669"/>
    <property type="project" value="InterPro"/>
</dbReference>
<evidence type="ECO:0000313" key="10">
    <source>
        <dbReference type="Proteomes" id="UP000499080"/>
    </source>
</evidence>
<proteinExistence type="inferred from homology"/>
<dbReference type="GO" id="GO:0016020">
    <property type="term" value="C:membrane"/>
    <property type="evidence" value="ECO:0007669"/>
    <property type="project" value="UniProtKB-SubCell"/>
</dbReference>
<evidence type="ECO:0000256" key="2">
    <source>
        <dbReference type="ARBA" id="ARBA00005982"/>
    </source>
</evidence>
<evidence type="ECO:0000256" key="8">
    <source>
        <dbReference type="SAM" id="Phobius"/>
    </source>
</evidence>
<protein>
    <submittedName>
        <fullName evidence="9">Solute carrier family 15 member 1</fullName>
    </submittedName>
</protein>
<keyword evidence="4" id="KW-0653">Protein transport</keyword>
<evidence type="ECO:0000256" key="5">
    <source>
        <dbReference type="ARBA" id="ARBA00022989"/>
    </source>
</evidence>
<dbReference type="Pfam" id="PF00854">
    <property type="entry name" value="PTR2"/>
    <property type="match status" value="1"/>
</dbReference>
<sequence>MQTENVPSEDISSLQKNESTQDENLKSEVPSNNQSNEPKSKTNSGYPRGIPFILMFKFGERFSFYTFFFILTLYLHQELNFDESTSPIIFHTFMMLVYITPILGALLADAYLAKFWTISYMAVLFVVGKMLVFTGSTLRDVTSMRAISILGLFLVAVAEGALKPCSSAFGGDQFEDRHYKQRKRYFSLYFFIIYSSHILASFLAPVLRSHVRCFGKDTCYPLAFGAAAMFSFLGTTTFLTGKPFYIITAVQDGILIQVFKCIGYALSRKMRNKYEKKDHWLDYSEDQFDKSLISDIKALFHVIQVFVPLPVYVTLFHQVGSTWVLQGSKMDGEIWGYRIKPDQMVMLLPILMIILIPTFDFAMYPLLNKLGLLRTQLQKIGTGGLLNALAFIMAGVVQLSIESDLPTKPNAGFGELTVINNSPCTVNFTGEDNIGLKAFQTKTLKDLPMIQERLWHVAPSGCSAQKTVDKHFRLETQFETMMITLGDKTLGVFVRNDSRVKLKNGNPRLRLFYRTENANASFIFRGSSSVTVSTNDSTLGMTEYWDMQPGTYEIYFQSNDSSFMRKPVGSSKLRNGGSYIVAIYQNSSENTSRLIVIPTLRWNSVHILFQLPQFLAIASAEVMFAITGVAFSYAEAALSMKAVVHACWFLNYAFGNALVLFLKLFFHLLKDSHRFFIFGILMLVAMMVFVVLAHFYTYISDENKKL</sequence>
<reference evidence="9 10" key="1">
    <citation type="journal article" date="2019" name="Sci. Rep.">
        <title>Orb-weaving spider Araneus ventricosus genome elucidates the spidroin gene catalogue.</title>
        <authorList>
            <person name="Kono N."/>
            <person name="Nakamura H."/>
            <person name="Ohtoshi R."/>
            <person name="Moran D.A.P."/>
            <person name="Shinohara A."/>
            <person name="Yoshida Y."/>
            <person name="Fujiwara M."/>
            <person name="Mori M."/>
            <person name="Tomita M."/>
            <person name="Arakawa K."/>
        </authorList>
    </citation>
    <scope>NUCLEOTIDE SEQUENCE [LARGE SCALE GENOMIC DNA]</scope>
</reference>
<evidence type="ECO:0000313" key="9">
    <source>
        <dbReference type="EMBL" id="GBO12516.1"/>
    </source>
</evidence>
<feature type="transmembrane region" description="Helical" evidence="8">
    <location>
        <begin position="186"/>
        <end position="207"/>
    </location>
</feature>
<feature type="region of interest" description="Disordered" evidence="7">
    <location>
        <begin position="1"/>
        <end position="43"/>
    </location>
</feature>
<feature type="compositionally biased region" description="Polar residues" evidence="7">
    <location>
        <begin position="29"/>
        <end position="43"/>
    </location>
</feature>
<comment type="similarity">
    <text evidence="2">Belongs to the major facilitator superfamily. Proton-dependent oligopeptide transporter (POT/PTR) (TC 2.A.17) family.</text>
</comment>
<evidence type="ECO:0000256" key="6">
    <source>
        <dbReference type="ARBA" id="ARBA00023136"/>
    </source>
</evidence>
<keyword evidence="4" id="KW-0571">Peptide transport</keyword>
<evidence type="ECO:0000256" key="4">
    <source>
        <dbReference type="ARBA" id="ARBA00022856"/>
    </source>
</evidence>
<comment type="caution">
    <text evidence="9">The sequence shown here is derived from an EMBL/GenBank/DDBJ whole genome shotgun (WGS) entry which is preliminary data.</text>
</comment>
<feature type="transmembrane region" description="Helical" evidence="8">
    <location>
        <begin position="675"/>
        <end position="699"/>
    </location>
</feature>